<keyword evidence="1" id="KW-0472">Membrane</keyword>
<organism evidence="2 3">
    <name type="scientific">Mammaliicoccus lentus</name>
    <name type="common">Staphylococcus lentus</name>
    <dbReference type="NCBI Taxonomy" id="42858"/>
    <lineage>
        <taxon>Bacteria</taxon>
        <taxon>Bacillati</taxon>
        <taxon>Bacillota</taxon>
        <taxon>Bacilli</taxon>
        <taxon>Bacillales</taxon>
        <taxon>Staphylococcaceae</taxon>
        <taxon>Mammaliicoccus</taxon>
    </lineage>
</organism>
<keyword evidence="1" id="KW-0812">Transmembrane</keyword>
<gene>
    <name evidence="2" type="ORF">PYH69_09725</name>
</gene>
<protein>
    <recommendedName>
        <fullName evidence="4">DUF2061 domain-containing protein</fullName>
    </recommendedName>
</protein>
<dbReference type="AlphaFoldDB" id="A0AAX3W2I0"/>
<evidence type="ECO:0000256" key="1">
    <source>
        <dbReference type="SAM" id="Phobius"/>
    </source>
</evidence>
<proteinExistence type="predicted"/>
<evidence type="ECO:0000313" key="3">
    <source>
        <dbReference type="Proteomes" id="UP001223261"/>
    </source>
</evidence>
<sequence length="60" mass="7036">MRYTATLMSEFVIALIAIWIFDNIFLAGLITVMATFLVYHVWDSFFNMIEDEKLKEVEGK</sequence>
<evidence type="ECO:0000313" key="2">
    <source>
        <dbReference type="EMBL" id="WHI59035.1"/>
    </source>
</evidence>
<dbReference type="EMBL" id="CP118848">
    <property type="protein sequence ID" value="WHI59035.1"/>
    <property type="molecule type" value="Genomic_DNA"/>
</dbReference>
<reference evidence="2" key="1">
    <citation type="journal article" date="2023" name="Antibiotics">
        <title>Prevalence and Molecular Characterization of Methicillin-Resistant Staphylococci (MRS) and Mammaliicocci (MRM) in Dromedary Camels from Algeria: First Detection of SCCmec-mecC Hybrid in Methicillin-Resistant Mammaliicoccus lentus.</title>
        <authorList>
            <person name="Belhout C."/>
            <person name="Boyen F."/>
            <person name="Vereecke N."/>
            <person name="Theuns S."/>
            <person name="Taibi N."/>
            <person name="Stegger M."/>
            <person name="de la Fe-Rodriguez P.Y."/>
            <person name="Bouayad L."/>
            <person name="Elgroud R."/>
            <person name="Butaye P."/>
        </authorList>
    </citation>
    <scope>NUCLEOTIDE SEQUENCE</scope>
    <source>
        <strain evidence="2">7048</strain>
    </source>
</reference>
<dbReference type="RefSeq" id="WP_239706057.1">
    <property type="nucleotide sequence ID" value="NZ_CP118848.1"/>
</dbReference>
<feature type="transmembrane region" description="Helical" evidence="1">
    <location>
        <begin position="12"/>
        <end position="42"/>
    </location>
</feature>
<accession>A0AAX3W2I0</accession>
<keyword evidence="1" id="KW-1133">Transmembrane helix</keyword>
<name>A0AAX3W2I0_MAMLE</name>
<dbReference type="Proteomes" id="UP001223261">
    <property type="component" value="Chromosome"/>
</dbReference>
<evidence type="ECO:0008006" key="4">
    <source>
        <dbReference type="Google" id="ProtNLM"/>
    </source>
</evidence>